<accession>A0AAU9IPV9</accession>
<name>A0AAU9IPV9_9CILI</name>
<dbReference type="Pfam" id="PF01871">
    <property type="entry name" value="AMMECR1"/>
    <property type="match status" value="1"/>
</dbReference>
<dbReference type="Proteomes" id="UP001162131">
    <property type="component" value="Unassembled WGS sequence"/>
</dbReference>
<reference evidence="2" key="1">
    <citation type="submission" date="2021-09" db="EMBL/GenBank/DDBJ databases">
        <authorList>
            <consortium name="AG Swart"/>
            <person name="Singh M."/>
            <person name="Singh A."/>
            <person name="Seah K."/>
            <person name="Emmerich C."/>
        </authorList>
    </citation>
    <scope>NUCLEOTIDE SEQUENCE</scope>
    <source>
        <strain evidence="2">ATCC30299</strain>
    </source>
</reference>
<evidence type="ECO:0000313" key="2">
    <source>
        <dbReference type="EMBL" id="CAG9315781.1"/>
    </source>
</evidence>
<dbReference type="InterPro" id="IPR027485">
    <property type="entry name" value="AMMECR1_N"/>
</dbReference>
<evidence type="ECO:0000313" key="3">
    <source>
        <dbReference type="Proteomes" id="UP001162131"/>
    </source>
</evidence>
<dbReference type="EMBL" id="CAJZBQ010000014">
    <property type="protein sequence ID" value="CAG9315781.1"/>
    <property type="molecule type" value="Genomic_DNA"/>
</dbReference>
<dbReference type="InterPro" id="IPR023473">
    <property type="entry name" value="AMMECR1"/>
</dbReference>
<dbReference type="SUPFAM" id="SSF143447">
    <property type="entry name" value="AMMECR1-like"/>
    <property type="match status" value="1"/>
</dbReference>
<dbReference type="NCBIfam" id="TIGR00296">
    <property type="entry name" value="TIGR00296 family protein"/>
    <property type="match status" value="1"/>
</dbReference>
<dbReference type="InterPro" id="IPR036071">
    <property type="entry name" value="AMMECR1_dom_sf"/>
</dbReference>
<dbReference type="Gene3D" id="3.30.700.20">
    <property type="entry name" value="Hypothetical protein ph0010, domain 1"/>
    <property type="match status" value="1"/>
</dbReference>
<comment type="caution">
    <text evidence="2">The sequence shown here is derived from an EMBL/GenBank/DDBJ whole genome shotgun (WGS) entry which is preliminary data.</text>
</comment>
<dbReference type="PANTHER" id="PTHR13016:SF0">
    <property type="entry name" value="AMME SYNDROME CANDIDATE GENE 1 PROTEIN"/>
    <property type="match status" value="1"/>
</dbReference>
<feature type="domain" description="AMMECR1" evidence="1">
    <location>
        <begin position="1"/>
        <end position="205"/>
    </location>
</feature>
<proteinExistence type="predicted"/>
<organism evidence="2 3">
    <name type="scientific">Blepharisma stoltei</name>
    <dbReference type="NCBI Taxonomy" id="1481888"/>
    <lineage>
        <taxon>Eukaryota</taxon>
        <taxon>Sar</taxon>
        <taxon>Alveolata</taxon>
        <taxon>Ciliophora</taxon>
        <taxon>Postciliodesmatophora</taxon>
        <taxon>Heterotrichea</taxon>
        <taxon>Heterotrichida</taxon>
        <taxon>Blepharismidae</taxon>
        <taxon>Blepharisma</taxon>
    </lineage>
</organism>
<evidence type="ECO:0000259" key="1">
    <source>
        <dbReference type="PROSITE" id="PS51112"/>
    </source>
</evidence>
<dbReference type="InterPro" id="IPR002733">
    <property type="entry name" value="AMMECR1_domain"/>
</dbReference>
<dbReference type="AlphaFoldDB" id="A0AAU9IPV9"/>
<sequence length="209" mass="23773">MALKATQEMCAVCFDMLFAALRNQPTGSIIERFFLTETQVNAPCPIFVTWKINKSDDLRGCIGTFDQGTRIGDLLPRYALISAFNDTRFDPISLKEAEHLSVSVSLLTNFIRIKHPLDWEVGKHGIEINFSAKGKKYSATFLPEVSKDQGWDQATTLVNLFRKACYMSYKQSPLEIIQEISPTLNVKTYQSSKQSMSYENYQAYRSLQT</sequence>
<dbReference type="PANTHER" id="PTHR13016">
    <property type="entry name" value="AMMECR1 HOMOLOG"/>
    <property type="match status" value="1"/>
</dbReference>
<keyword evidence="3" id="KW-1185">Reference proteome</keyword>
<protein>
    <recommendedName>
        <fullName evidence="1">AMMECR1 domain-containing protein</fullName>
    </recommendedName>
</protein>
<gene>
    <name evidence="2" type="ORF">BSTOLATCC_MIC14530</name>
</gene>
<dbReference type="PROSITE" id="PS51112">
    <property type="entry name" value="AMMECR1"/>
    <property type="match status" value="1"/>
</dbReference>